<feature type="compositionally biased region" description="Basic and acidic residues" evidence="2">
    <location>
        <begin position="468"/>
        <end position="488"/>
    </location>
</feature>
<dbReference type="PANTHER" id="PTHR11909">
    <property type="entry name" value="CASEIN KINASE-RELATED"/>
    <property type="match status" value="1"/>
</dbReference>
<evidence type="ECO:0000313" key="5">
    <source>
        <dbReference type="Proteomes" id="UP001432322"/>
    </source>
</evidence>
<dbReference type="SMART" id="SM00220">
    <property type="entry name" value="S_TKc"/>
    <property type="match status" value="1"/>
</dbReference>
<feature type="compositionally biased region" description="Basic and acidic residues" evidence="2">
    <location>
        <begin position="416"/>
        <end position="433"/>
    </location>
</feature>
<feature type="compositionally biased region" description="Acidic residues" evidence="2">
    <location>
        <begin position="434"/>
        <end position="449"/>
    </location>
</feature>
<evidence type="ECO:0000313" key="4">
    <source>
        <dbReference type="EMBL" id="GMT34804.1"/>
    </source>
</evidence>
<comment type="caution">
    <text evidence="4">The sequence shown here is derived from an EMBL/GenBank/DDBJ whole genome shotgun (WGS) entry which is preliminary data.</text>
</comment>
<evidence type="ECO:0000256" key="1">
    <source>
        <dbReference type="PROSITE-ProRule" id="PRU10141"/>
    </source>
</evidence>
<feature type="non-terminal residue" evidence="4">
    <location>
        <position position="1"/>
    </location>
</feature>
<dbReference type="PROSITE" id="PS50011">
    <property type="entry name" value="PROTEIN_KINASE_DOM"/>
    <property type="match status" value="1"/>
</dbReference>
<reference evidence="4" key="1">
    <citation type="submission" date="2023-10" db="EMBL/GenBank/DDBJ databases">
        <title>Genome assembly of Pristionchus species.</title>
        <authorList>
            <person name="Yoshida K."/>
            <person name="Sommer R.J."/>
        </authorList>
    </citation>
    <scope>NUCLEOTIDE SEQUENCE</scope>
    <source>
        <strain evidence="4">RS5133</strain>
    </source>
</reference>
<feature type="region of interest" description="Disordered" evidence="2">
    <location>
        <begin position="393"/>
        <end position="561"/>
    </location>
</feature>
<dbReference type="PROSITE" id="PS00107">
    <property type="entry name" value="PROTEIN_KINASE_ATP"/>
    <property type="match status" value="1"/>
</dbReference>
<evidence type="ECO:0000256" key="2">
    <source>
        <dbReference type="SAM" id="MobiDB-lite"/>
    </source>
</evidence>
<dbReference type="GO" id="GO:0004672">
    <property type="term" value="F:protein kinase activity"/>
    <property type="evidence" value="ECO:0007669"/>
    <property type="project" value="InterPro"/>
</dbReference>
<feature type="domain" description="Protein kinase" evidence="3">
    <location>
        <begin position="48"/>
        <end position="321"/>
    </location>
</feature>
<accession>A0AAV5WRL7</accession>
<dbReference type="EMBL" id="BTSY01000006">
    <property type="protein sequence ID" value="GMT34804.1"/>
    <property type="molecule type" value="Genomic_DNA"/>
</dbReference>
<sequence length="597" mass="70121">PLSPTPGIELPYPHCSTPAAMAEKKPEPPEERKKLEVGKFVDSEKCRYVIESILGSGGFGDVYKVCPSNNKNVHYAMKTEFFDPQKRKLLNRLKVEGSVFSDIQKCTAPVDKSSFVEMVDKGKTDTFKYIVMEMISHSLIDISKNMMKNIPTSPSTNIQIARQTLRAIEAFHIVGYIHRDIKPHNFAIGRPPKESKIYMLDFGIARRYMEKDGKLRVPRKTVRFLGTVKFASIGCHKEQEQSRKDDMEVWCFMMLEYFNKDNLLWRRVVDRKKICDLKVKVMTKPNTADLKLPKRFLAAIEMIEKMTFTCTPDYQALHKILDDIVKTDRIDETAPLDWIGKTMDPTAKQKKTAVEKLENDDDSGERRKRNEMEKKRKEQMEKMKRLEAELAQIYKDTDQQKTPEQIRATVKTKMRNQRDEERRKRRERERQREEEEDEEDDESEDDYSDDDTRQTPRQRSRMMSVRKTVRDEPSRRLNSKYYKDEPSLRRNSNSRRKKTRTSRDNDIDDDLERRPRAKQSVRRRDSTKKSSYGNVGSRMDKLASLKRRTRASRMDKPPEVLRSDDAIERLHSDDVMFPTVLFQMEKEADAKDKKAEA</sequence>
<keyword evidence="1" id="KW-0547">Nucleotide-binding</keyword>
<dbReference type="Pfam" id="PF00069">
    <property type="entry name" value="Pkinase"/>
    <property type="match status" value="1"/>
</dbReference>
<dbReference type="InterPro" id="IPR011009">
    <property type="entry name" value="Kinase-like_dom_sf"/>
</dbReference>
<dbReference type="SUPFAM" id="SSF56112">
    <property type="entry name" value="Protein kinase-like (PK-like)"/>
    <property type="match status" value="1"/>
</dbReference>
<dbReference type="InterPro" id="IPR050235">
    <property type="entry name" value="CK1_Ser-Thr_kinase"/>
</dbReference>
<dbReference type="AlphaFoldDB" id="A0AAV5WRL7"/>
<feature type="compositionally biased region" description="Basic and acidic residues" evidence="2">
    <location>
        <begin position="364"/>
        <end position="381"/>
    </location>
</feature>
<keyword evidence="1" id="KW-0067">ATP-binding</keyword>
<dbReference type="GO" id="GO:0005524">
    <property type="term" value="F:ATP binding"/>
    <property type="evidence" value="ECO:0007669"/>
    <property type="project" value="UniProtKB-UniRule"/>
</dbReference>
<feature type="compositionally biased region" description="Basic and acidic residues" evidence="2">
    <location>
        <begin position="22"/>
        <end position="33"/>
    </location>
</feature>
<evidence type="ECO:0000259" key="3">
    <source>
        <dbReference type="PROSITE" id="PS50011"/>
    </source>
</evidence>
<name>A0AAV5WRL7_9BILA</name>
<dbReference type="InterPro" id="IPR000719">
    <property type="entry name" value="Prot_kinase_dom"/>
</dbReference>
<feature type="compositionally biased region" description="Basic and acidic residues" evidence="2">
    <location>
        <begin position="552"/>
        <end position="561"/>
    </location>
</feature>
<dbReference type="Proteomes" id="UP001432322">
    <property type="component" value="Unassembled WGS sequence"/>
</dbReference>
<dbReference type="Gene3D" id="1.10.510.10">
    <property type="entry name" value="Transferase(Phosphotransferase) domain 1"/>
    <property type="match status" value="1"/>
</dbReference>
<feature type="region of interest" description="Disordered" evidence="2">
    <location>
        <begin position="1"/>
        <end position="33"/>
    </location>
</feature>
<gene>
    <name evidence="4" type="ORF">PFISCL1PPCAC_26101</name>
</gene>
<proteinExistence type="predicted"/>
<feature type="binding site" evidence="1">
    <location>
        <position position="78"/>
    </location>
    <ligand>
        <name>ATP</name>
        <dbReference type="ChEBI" id="CHEBI:30616"/>
    </ligand>
</feature>
<feature type="region of interest" description="Disordered" evidence="2">
    <location>
        <begin position="347"/>
        <end position="381"/>
    </location>
</feature>
<feature type="non-terminal residue" evidence="4">
    <location>
        <position position="597"/>
    </location>
</feature>
<organism evidence="4 5">
    <name type="scientific">Pristionchus fissidentatus</name>
    <dbReference type="NCBI Taxonomy" id="1538716"/>
    <lineage>
        <taxon>Eukaryota</taxon>
        <taxon>Metazoa</taxon>
        <taxon>Ecdysozoa</taxon>
        <taxon>Nematoda</taxon>
        <taxon>Chromadorea</taxon>
        <taxon>Rhabditida</taxon>
        <taxon>Rhabditina</taxon>
        <taxon>Diplogasteromorpha</taxon>
        <taxon>Diplogasteroidea</taxon>
        <taxon>Neodiplogasteridae</taxon>
        <taxon>Pristionchus</taxon>
    </lineage>
</organism>
<protein>
    <recommendedName>
        <fullName evidence="3">Protein kinase domain-containing protein</fullName>
    </recommendedName>
</protein>
<dbReference type="InterPro" id="IPR017441">
    <property type="entry name" value="Protein_kinase_ATP_BS"/>
</dbReference>
<keyword evidence="5" id="KW-1185">Reference proteome</keyword>